<dbReference type="Pfam" id="PF09353">
    <property type="entry name" value="DUF1995"/>
    <property type="match status" value="1"/>
</dbReference>
<name>A0A1D1ZYP2_AUXPR</name>
<proteinExistence type="predicted"/>
<dbReference type="PANTHER" id="PTHR35509">
    <property type="entry name" value="DOMAIN PROTEIN, PUTATIVE (DUF1995)-RELATED"/>
    <property type="match status" value="1"/>
</dbReference>
<gene>
    <name evidence="3" type="ORF">g.100091</name>
</gene>
<dbReference type="InterPro" id="IPR018962">
    <property type="entry name" value="DUF1995"/>
</dbReference>
<organism evidence="3">
    <name type="scientific">Auxenochlorella protothecoides</name>
    <name type="common">Green microalga</name>
    <name type="synonym">Chlorella protothecoides</name>
    <dbReference type="NCBI Taxonomy" id="3075"/>
    <lineage>
        <taxon>Eukaryota</taxon>
        <taxon>Viridiplantae</taxon>
        <taxon>Chlorophyta</taxon>
        <taxon>core chlorophytes</taxon>
        <taxon>Trebouxiophyceae</taxon>
        <taxon>Chlorellales</taxon>
        <taxon>Chlorellaceae</taxon>
        <taxon>Auxenochlorella</taxon>
    </lineage>
</organism>
<dbReference type="InterPro" id="IPR053021">
    <property type="entry name" value="Chloroplast_ADK"/>
</dbReference>
<accession>A0A1D1ZYP2</accession>
<dbReference type="PANTHER" id="PTHR35509:SF6">
    <property type="entry name" value="ADENYLATE KINASE"/>
    <property type="match status" value="1"/>
</dbReference>
<evidence type="ECO:0000256" key="1">
    <source>
        <dbReference type="SAM" id="MobiDB-lite"/>
    </source>
</evidence>
<reference evidence="3" key="1">
    <citation type="submission" date="2015-08" db="EMBL/GenBank/DDBJ databases">
        <authorList>
            <person name="Babu N.S."/>
            <person name="Beckwith C.J."/>
            <person name="Beseler K.G."/>
            <person name="Brison A."/>
            <person name="Carone J.V."/>
            <person name="Caskin T.P."/>
            <person name="Diamond M."/>
            <person name="Durham M.E."/>
            <person name="Foxe J.M."/>
            <person name="Go M."/>
            <person name="Henderson B.A."/>
            <person name="Jones I.B."/>
            <person name="McGettigan J.A."/>
            <person name="Micheletti S.J."/>
            <person name="Nasrallah M.E."/>
            <person name="Ortiz D."/>
            <person name="Piller C.R."/>
            <person name="Privatt S.R."/>
            <person name="Schneider S.L."/>
            <person name="Sharp S."/>
            <person name="Smith T.C."/>
            <person name="Stanton J.D."/>
            <person name="Ullery H.E."/>
            <person name="Wilson R.J."/>
            <person name="Serrano M.G."/>
            <person name="Buck G."/>
            <person name="Lee V."/>
            <person name="Wang Y."/>
            <person name="Carvalho R."/>
            <person name="Voegtly L."/>
            <person name="Shi R."/>
            <person name="Duckworth R."/>
            <person name="Johnson A."/>
            <person name="Loviza R."/>
            <person name="Walstead R."/>
            <person name="Shah Z."/>
            <person name="Kiflezghi M."/>
            <person name="Wade K."/>
            <person name="Ball S.L."/>
            <person name="Bradley K.W."/>
            <person name="Asai D.J."/>
            <person name="Bowman C.A."/>
            <person name="Russell D.A."/>
            <person name="Pope W.H."/>
            <person name="Jacobs-Sera D."/>
            <person name="Hendrix R.W."/>
            <person name="Hatfull G.F."/>
        </authorList>
    </citation>
    <scope>NUCLEOTIDE SEQUENCE</scope>
</reference>
<dbReference type="AlphaFoldDB" id="A0A1D1ZYP2"/>
<feature type="domain" description="DUF1995" evidence="2">
    <location>
        <begin position="83"/>
        <end position="320"/>
    </location>
</feature>
<feature type="region of interest" description="Disordered" evidence="1">
    <location>
        <begin position="1"/>
        <end position="60"/>
    </location>
</feature>
<evidence type="ECO:0000259" key="2">
    <source>
        <dbReference type="Pfam" id="PF09353"/>
    </source>
</evidence>
<sequence length="332" mass="36364">MPLPHMHASLPPPACTQGTVVPGPGSILVRRGPLPRTSQRRLRTACSRESPDHDQNQAPAPVSVTLPIRMNTIPHPRPMRYFFYEDVTRAVMQALDDGILRMSVRCTVPELNTDFDVYRVGTLLEMVREMATALAQDGKRVKVCVQQSLGEGIFAGMPMMLSGVARILKAMDWGEAGEWMEFGAVGAGEVESADAFVIVAPQNMVGNSILPFLDAMVSAAGAAGKPVVLLNANLGDIQSSSGVMGVRNRQSRLDFAATFQVVYHFRLLYSGPFMYPIVGALRYSHGGRWEVYKRVPILAEKTEVYTHLASFDTQPGSTAITAAFHAFQRSQW</sequence>
<protein>
    <recommendedName>
        <fullName evidence="2">DUF1995 domain-containing protein</fullName>
    </recommendedName>
</protein>
<evidence type="ECO:0000313" key="3">
    <source>
        <dbReference type="EMBL" id="JAT72062.1"/>
    </source>
</evidence>
<dbReference type="EMBL" id="GDKF01006560">
    <property type="protein sequence ID" value="JAT72062.1"/>
    <property type="molecule type" value="Transcribed_RNA"/>
</dbReference>